<gene>
    <name evidence="1" type="ORF">J2S20_000107</name>
</gene>
<comment type="caution">
    <text evidence="1">The sequence shown here is derived from an EMBL/GenBank/DDBJ whole genome shotgun (WGS) entry which is preliminary data.</text>
</comment>
<accession>A0AAE4AJ60</accession>
<keyword evidence="2" id="KW-1185">Reference proteome</keyword>
<evidence type="ECO:0000313" key="2">
    <source>
        <dbReference type="Proteomes" id="UP001241537"/>
    </source>
</evidence>
<name>A0AAE4AJ60_9FIRM</name>
<proteinExistence type="predicted"/>
<evidence type="ECO:0000313" key="1">
    <source>
        <dbReference type="EMBL" id="MDQ0151433.1"/>
    </source>
</evidence>
<dbReference type="InterPro" id="IPR017587">
    <property type="entry name" value="YqeC"/>
</dbReference>
<dbReference type="EMBL" id="JAUSTO010000001">
    <property type="protein sequence ID" value="MDQ0151433.1"/>
    <property type="molecule type" value="Genomic_DNA"/>
</dbReference>
<organism evidence="1 2">
    <name type="scientific">Moryella indoligenes</name>
    <dbReference type="NCBI Taxonomy" id="371674"/>
    <lineage>
        <taxon>Bacteria</taxon>
        <taxon>Bacillati</taxon>
        <taxon>Bacillota</taxon>
        <taxon>Clostridia</taxon>
        <taxon>Lachnospirales</taxon>
        <taxon>Lachnospiraceae</taxon>
        <taxon>Moryella</taxon>
    </lineage>
</organism>
<dbReference type="Proteomes" id="UP001241537">
    <property type="component" value="Unassembled WGS sequence"/>
</dbReference>
<dbReference type="Pfam" id="PF19842">
    <property type="entry name" value="YqeC"/>
    <property type="match status" value="1"/>
</dbReference>
<sequence>MSWNAGPLIEELIKENRVISLVGSGGKTTLLCFLAMQAMKIPTGAEPCGYAEGAAPVWKACGAEFVPQKMSRKRRVLMTTTTKLYLPKRRLLCETEEDCAREWRSGRAALLGRPAKPGEGDVRKLCAPEPELLTAMIRKAECSVIEADGARMLPMKYPAAHEPALHPETDTVLAVIGMSALGQRLCDCCFRWALSGLPGEHRVTEEDVVRLLASEQGGRKAVARRRYLAVLNQCDTEQLQRSAERILRELRERYGIAGLWSAFSAAEREEGQYAL</sequence>
<dbReference type="AlphaFoldDB" id="A0AAE4AJ60"/>
<reference evidence="1" key="1">
    <citation type="submission" date="2023-07" db="EMBL/GenBank/DDBJ databases">
        <title>Genomic Encyclopedia of Type Strains, Phase IV (KMG-IV): sequencing the most valuable type-strain genomes for metagenomic binning, comparative biology and taxonomic classification.</title>
        <authorList>
            <person name="Goeker M."/>
        </authorList>
    </citation>
    <scope>NUCLEOTIDE SEQUENCE</scope>
    <source>
        <strain evidence="1">DSM 19659</strain>
    </source>
</reference>
<protein>
    <submittedName>
        <fullName evidence="1">Selenium-dependent hydroxylase accessory protein YqeC</fullName>
    </submittedName>
</protein>
<dbReference type="NCBIfam" id="TIGR03172">
    <property type="entry name" value="selenium cofactor biosynthesis protein YqeC"/>
    <property type="match status" value="1"/>
</dbReference>